<keyword evidence="11" id="KW-0325">Glycoprotein</keyword>
<dbReference type="PANTHER" id="PTHR24028">
    <property type="entry name" value="CADHERIN-87A"/>
    <property type="match status" value="1"/>
</dbReference>
<feature type="transmembrane region" description="Helical" evidence="14">
    <location>
        <begin position="652"/>
        <end position="674"/>
    </location>
</feature>
<dbReference type="OrthoDB" id="6252479at2759"/>
<feature type="domain" description="Cadherin" evidence="15">
    <location>
        <begin position="205"/>
        <end position="309"/>
    </location>
</feature>
<dbReference type="Gene3D" id="2.60.40.60">
    <property type="entry name" value="Cadherins"/>
    <property type="match status" value="18"/>
</dbReference>
<evidence type="ECO:0000313" key="17">
    <source>
        <dbReference type="RefSeq" id="XP_033783601.1"/>
    </source>
</evidence>
<feature type="transmembrane region" description="Helical" evidence="14">
    <location>
        <begin position="1639"/>
        <end position="1664"/>
    </location>
</feature>
<dbReference type="PROSITE" id="PS00232">
    <property type="entry name" value="CADHERIN_1"/>
    <property type="match status" value="7"/>
</dbReference>
<feature type="domain" description="Cadherin" evidence="15">
    <location>
        <begin position="1404"/>
        <end position="1513"/>
    </location>
</feature>
<feature type="region of interest" description="Disordered" evidence="13">
    <location>
        <begin position="2660"/>
        <end position="2690"/>
    </location>
</feature>
<keyword evidence="3" id="KW-1003">Cell membrane</keyword>
<dbReference type="FunFam" id="2.60.40.60:FF:000004">
    <property type="entry name" value="Protocadherin 1 gamma 2"/>
    <property type="match status" value="3"/>
</dbReference>
<evidence type="ECO:0000256" key="6">
    <source>
        <dbReference type="ARBA" id="ARBA00022737"/>
    </source>
</evidence>
<dbReference type="Pfam" id="PF08266">
    <property type="entry name" value="Cadherin_2"/>
    <property type="match status" value="3"/>
</dbReference>
<evidence type="ECO:0000256" key="4">
    <source>
        <dbReference type="ARBA" id="ARBA00022692"/>
    </source>
</evidence>
<feature type="domain" description="Cadherin" evidence="15">
    <location>
        <begin position="1194"/>
        <end position="1298"/>
    </location>
</feature>
<evidence type="ECO:0000256" key="3">
    <source>
        <dbReference type="ARBA" id="ARBA00022475"/>
    </source>
</evidence>
<evidence type="ECO:0000256" key="5">
    <source>
        <dbReference type="ARBA" id="ARBA00022729"/>
    </source>
</evidence>
<dbReference type="CDD" id="cd11304">
    <property type="entry name" value="Cadherin_repeat"/>
    <property type="match status" value="17"/>
</dbReference>
<dbReference type="InterPro" id="IPR020894">
    <property type="entry name" value="Cadherin_CS"/>
</dbReference>
<evidence type="ECO:0000256" key="13">
    <source>
        <dbReference type="SAM" id="MobiDB-lite"/>
    </source>
</evidence>
<keyword evidence="4 14" id="KW-0812">Transmembrane</keyword>
<feature type="transmembrane region" description="Helical" evidence="14">
    <location>
        <begin position="2449"/>
        <end position="2474"/>
    </location>
</feature>
<evidence type="ECO:0000313" key="16">
    <source>
        <dbReference type="Proteomes" id="UP000515159"/>
    </source>
</evidence>
<accession>A0A6P8Q9P3</accession>
<evidence type="ECO:0000256" key="12">
    <source>
        <dbReference type="PROSITE-ProRule" id="PRU00043"/>
    </source>
</evidence>
<dbReference type="InterPro" id="IPR031904">
    <property type="entry name" value="Cadherin_CBD"/>
</dbReference>
<keyword evidence="8" id="KW-0130">Cell adhesion</keyword>
<dbReference type="PRINTS" id="PR00205">
    <property type="entry name" value="CADHERIN"/>
</dbReference>
<comment type="subcellular location">
    <subcellularLocation>
        <location evidence="2">Cell membrane</location>
        <topology evidence="2">Single-pass type I membrane protein</topology>
    </subcellularLocation>
</comment>
<evidence type="ECO:0000256" key="11">
    <source>
        <dbReference type="ARBA" id="ARBA00023180"/>
    </source>
</evidence>
<feature type="domain" description="Cadherin" evidence="15">
    <location>
        <begin position="2109"/>
        <end position="2213"/>
    </location>
</feature>
<dbReference type="InterPro" id="IPR015919">
    <property type="entry name" value="Cadherin-like_sf"/>
</dbReference>
<feature type="domain" description="Cadherin" evidence="15">
    <location>
        <begin position="979"/>
        <end position="1084"/>
    </location>
</feature>
<feature type="domain" description="Cadherin" evidence="15">
    <location>
        <begin position="2340"/>
        <end position="2444"/>
    </location>
</feature>
<feature type="region of interest" description="Disordered" evidence="13">
    <location>
        <begin position="2576"/>
        <end position="2596"/>
    </location>
</feature>
<feature type="domain" description="Cadherin" evidence="15">
    <location>
        <begin position="96"/>
        <end position="204"/>
    </location>
</feature>
<dbReference type="RefSeq" id="XP_033783601.1">
    <property type="nucleotide sequence ID" value="XM_033927710.1"/>
</dbReference>
<dbReference type="PANTHER" id="PTHR24028:SF234">
    <property type="entry name" value="PROTOCADHERIN GAMMA-A3"/>
    <property type="match status" value="1"/>
</dbReference>
<feature type="compositionally biased region" description="Basic residues" evidence="13">
    <location>
        <begin position="2680"/>
        <end position="2690"/>
    </location>
</feature>
<dbReference type="FunFam" id="2.60.40.60:FF:000129">
    <property type="entry name" value="protocadherin alpha-C2 isoform X1"/>
    <property type="match status" value="3"/>
</dbReference>
<feature type="transmembrane region" description="Helical" evidence="14">
    <location>
        <begin position="964"/>
        <end position="984"/>
    </location>
</feature>
<feature type="domain" description="Cadherin" evidence="15">
    <location>
        <begin position="1299"/>
        <end position="1403"/>
    </location>
</feature>
<dbReference type="InterPro" id="IPR013164">
    <property type="entry name" value="Cadherin_N"/>
</dbReference>
<feature type="domain" description="Cadherin" evidence="15">
    <location>
        <begin position="415"/>
        <end position="524"/>
    </location>
</feature>
<evidence type="ECO:0000256" key="1">
    <source>
        <dbReference type="ARBA" id="ARBA00003436"/>
    </source>
</evidence>
<dbReference type="InterPro" id="IPR002126">
    <property type="entry name" value="Cadherin-like_dom"/>
</dbReference>
<keyword evidence="7 12" id="KW-0106">Calcium</keyword>
<feature type="domain" description="Cadherin" evidence="15">
    <location>
        <begin position="2004"/>
        <end position="2108"/>
    </location>
</feature>
<dbReference type="Pfam" id="PF16492">
    <property type="entry name" value="Cadherin_C_2"/>
    <property type="match status" value="4"/>
</dbReference>
<dbReference type="Pfam" id="PF00028">
    <property type="entry name" value="Cadherin"/>
    <property type="match status" value="15"/>
</dbReference>
<dbReference type="Pfam" id="PF15974">
    <property type="entry name" value="Cadherin_tail"/>
    <property type="match status" value="1"/>
</dbReference>
<dbReference type="FunFam" id="2.60.40.60:FF:000001">
    <property type="entry name" value="Protocadherin alpha 2"/>
    <property type="match status" value="3"/>
</dbReference>
<reference evidence="17" key="1">
    <citation type="submission" date="2025-08" db="UniProtKB">
        <authorList>
            <consortium name="RefSeq"/>
        </authorList>
    </citation>
    <scope>IDENTIFICATION</scope>
</reference>
<dbReference type="GeneID" id="117351862"/>
<feature type="domain" description="Cadherin" evidence="15">
    <location>
        <begin position="1905"/>
        <end position="2003"/>
    </location>
</feature>
<dbReference type="PROSITE" id="PS50268">
    <property type="entry name" value="CADHERIN_2"/>
    <property type="match status" value="18"/>
</dbReference>
<dbReference type="FunFam" id="2.60.40.60:FF:000002">
    <property type="entry name" value="Protocadherin alpha 2"/>
    <property type="match status" value="3"/>
</dbReference>
<dbReference type="GO" id="GO:0007156">
    <property type="term" value="P:homophilic cell adhesion via plasma membrane adhesion molecules"/>
    <property type="evidence" value="ECO:0007669"/>
    <property type="project" value="InterPro"/>
</dbReference>
<dbReference type="Proteomes" id="UP000515159">
    <property type="component" value="Chromosome 18"/>
</dbReference>
<keyword evidence="6" id="KW-0677">Repeat</keyword>
<feature type="domain" description="Cadherin" evidence="15">
    <location>
        <begin position="1768"/>
        <end position="1894"/>
    </location>
</feature>
<dbReference type="InterPro" id="IPR032455">
    <property type="entry name" value="Cadherin_C"/>
</dbReference>
<dbReference type="InterPro" id="IPR050174">
    <property type="entry name" value="Protocadherin/Cadherin-CA"/>
</dbReference>
<evidence type="ECO:0000256" key="2">
    <source>
        <dbReference type="ARBA" id="ARBA00004251"/>
    </source>
</evidence>
<dbReference type="FunFam" id="2.60.40.60:FF:000018">
    <property type="entry name" value="Protocadherin gamma c3"/>
    <property type="match status" value="3"/>
</dbReference>
<gene>
    <name evidence="17" type="primary">LOC117351862</name>
</gene>
<keyword evidence="16" id="KW-1185">Reference proteome</keyword>
<dbReference type="SMART" id="SM00112">
    <property type="entry name" value="CA"/>
    <property type="match status" value="18"/>
</dbReference>
<comment type="function">
    <text evidence="1">Potential calcium-dependent cell-adhesion protein. May be involved in the establishment and maintenance of specific neuronal connections in the brain.</text>
</comment>
<protein>
    <submittedName>
        <fullName evidence="17">Uncharacterized protein LOC117351862</fullName>
    </submittedName>
</protein>
<keyword evidence="5" id="KW-0732">Signal</keyword>
<dbReference type="KEGG" id="gsh:117351862"/>
<dbReference type="GO" id="GO:0005886">
    <property type="term" value="C:plasma membrane"/>
    <property type="evidence" value="ECO:0007669"/>
    <property type="project" value="UniProtKB-SubCell"/>
</dbReference>
<evidence type="ECO:0000256" key="9">
    <source>
        <dbReference type="ARBA" id="ARBA00022989"/>
    </source>
</evidence>
<feature type="domain" description="Cadherin" evidence="15">
    <location>
        <begin position="2214"/>
        <end position="2323"/>
    </location>
</feature>
<sequence length="2690" mass="297818">METGSLVGNLASDLGLNLKDLSSRKLRMVSNAKKQCFAVNTENGNLYINDRIDREELCGESSSCFLNVEMIVENPLNVFYIKVTILDINDNAPSFFNDNIELEISESVSPNTRFLLGNAEDPDVGTNSLQNYQLSPNQFFILKEKSGTDGKRYAELVLEKPLDREKQSAFHFVLTASDGGDPVRTCTAQINIKVIDANDNLPSFSQNIYTASLKENIPTGSTVLQLKASDPDEGLNAHITYSFKKIPESARHIFSLDSRSGDITVNGHLDFEEIRNFKMDVEAKDGGGLAAHCTVLIEVLDENDNAPEITLASLSTTIPEDSPPGTVIALIKVHDKDYGDNGEITCHIQGDFPIKLTSSSSNYYKILTDSTLDREVISECNITIVATDKGYPSLSTSKIIPIQITDINDNAPVFEQMSYNIYLQENNLSGSSIFSVSASDPDFGQNSRITYSIVNSNIEKLPVASYVSINSQTGIIYAQRSFDYEQFREFQFQVKAQDSGFPSLHSISTMKLFILDLNDNAPKILYPSLESDGSASFEMVSPSAEKGSLVTKVVAVDADAGHNAWLSYQLLQITEPVLFSIGQHSGEIRTSRTLVDRDILKQRLIILVCDHGKPLLSSTLTIDVVFADNIQEALPNLSNESSDLENQSELNFYLVISLALISFLFLLTVILLLLNRYLRSRKPTVLQCLNSDIYSKSGPGFPPQYHDGTLSYSYQLCTATESGKNEFTFEDPNVGRLDDVMFTYNCAAQCRIKQDINECALYTLQIIQVVENWLKYILRAGVAVIHWDSERRCSPIRHKHAIRDPAASLLLSRRRECNRRIRRLLREIECKRIAQLAFKVHKWKDSKMFESSNVNFDTVPTSQFVGIDGIRAFLQSYSQEVSLTTDSVKSQCKFSSTRYSGALVDTKTSEQQNFFLLSDDLNNKDQISIQIVRTWGLSYKYRNSLPLDREKDLKMQRDRGSKEMLLFCWIIVTAWGKVSGQIRYSIPEEMEEGSFVGNAAKDLGLDLRELSTNGVRIISRGRTQYVALNLKNGYLYISKKIDREQLCKQMIQCLLNLEIFVEGTVKLYAIEIEIQDINDNSPSFLNQEIVIKCSETTPPGTRFILPDAQDPDVGINSLQSYHLSENKHFSLDVQTETHGVKYAKLILDKWLDREEQAVHHLVLTASDGGDPVRSSTVQIRVIVLDANDNSPVFAQSVYKVDVLENVPEGTVVLIISATDQDQGTHSEITYSFKKITEEASRTFQLNSKTGEISVIGKLDFEESELYEIEVGAEDGGGLTALSKLIFQVINVNDNIPEISISSFVNSVKEDSPIDTLIALLQVEDRDSGENGQVICSIPRTLPFKLTKSFGNYYSLKTDKALDREQVSEYNITITAIDKGTLPLSTSTSIFLLISDINDNPPTFDQTSYTGYLMENIPPRTSIFFTKATDLDWDQNAKVTYSIIENHALKVPLSSYISINPETGVIYALQSFDYEQFKELQIQVKAEDGGYPPLSSNVTVTLFIVDQNDNAPQILYPSLPTDGSTGVELAPRSSEPGYLVTKVVAVDADSGQNAWLSYSLLGTTEPGLFTVGLHTGEIRTARSFLGKDVLRHNLVVLVKDNGQPSLSATVTVTVMVADTISEMISGLSSLSAPADTESSLTLYLVIAVAAVSCLFFIFIIVLLALKLHKWKDSAMFESSDFSFNAVPTSQFVGIDGVRAFLQSYPQEVSLTTDSGNSQSKCPKYSNTPNHISEQQDFFLLSDDFNNKDQISVQRRGNDKEKNRAKMQGDRDWKNMVLLAWIIITAWEIVSGQIRYSIPEEMEEGSFVGNAAKDLGLDLRELSARGVRIISRGRTQYFALNLKNGYLYISEKIDREQLCKKINRCLINLEILVEGTVKLYAIEIEIQDINDNSPSFLNQEIVIKCSEIAPPGTRFNLPDAQDPDVGINSLQNYHLSKNKHFALDIQTRTDGVKYAKLILEKSLDREEQAVHHLVLTASDGGDPVRSSTVQIRVIVLDANDNAPVFTQTVYKVDVPENVAEGTVVLIISATDKDLGINSEIIYSFTKITEEASKIFELNSRTGEISVIANLDFEDSEFYEIEAQAEDGGALTALSKLIIQVINVNDNVPEISISSFVSSVKEDSPVGTVIALLKVEDRDSGENGDVICSIPRTLPFQLMKSFGNYYSLKTDKALDREQISEYNITLTVTDKGTLPLSTSTSIRLLISDINDNPPTFDQISYTGYVMENIPPRTSIFSTKATDLDWDQNAKVTYSIIENHALKVPLSSYISINPETGVIYALQSFDYEQFKELQIQVKAEDGGYPPLSSNVTVTLFIVDQNDNAPQILYPSLPTDGSTGVELAPRSSEPGYLVTKVVAVDADSGQNAWLSYSLLGATEPGLFTVGLHTGEIRTARSFLGKDVLRHNLVVLVKDNGQPSLSATVTVTVMVADTISEMISGLSSLSAPADTESSLTLYLVIAVAAVSCLFFIFIIVLLALKLHKWKDSGMFESSDVSFNAVPTSQFVGIDGVRAFLQSYPQEVSLTTDSGNSQYKFPNSTYSAAVTTTHTSEEQDFFLLSDDLLDNKDQISVQAQPNTDWRFSQAQRAGTSGSQNTEEGGVWPNNQIETERLQAMILASANEAADGNSTMGGGAGTMGLSTRYGPQFTLQHVPDYRQNVYIPGNTATLTNSAGKRDGKVSTSSGGNKKKSGKKEKK</sequence>
<evidence type="ECO:0000256" key="8">
    <source>
        <dbReference type="ARBA" id="ARBA00022889"/>
    </source>
</evidence>
<keyword evidence="10 14" id="KW-0472">Membrane</keyword>
<evidence type="ECO:0000259" key="15">
    <source>
        <dbReference type="PROSITE" id="PS50268"/>
    </source>
</evidence>
<name>A0A6P8Q9P3_GEOSA</name>
<evidence type="ECO:0000256" key="10">
    <source>
        <dbReference type="ARBA" id="ARBA00023136"/>
    </source>
</evidence>
<feature type="transmembrane region" description="Helical" evidence="14">
    <location>
        <begin position="1774"/>
        <end position="1794"/>
    </location>
</feature>
<proteinExistence type="predicted"/>
<dbReference type="InParanoid" id="A0A6P8Q9P3"/>
<evidence type="ECO:0000256" key="7">
    <source>
        <dbReference type="ARBA" id="ARBA00022837"/>
    </source>
</evidence>
<dbReference type="SUPFAM" id="SSF49313">
    <property type="entry name" value="Cadherin-like"/>
    <property type="match status" value="18"/>
</dbReference>
<dbReference type="FunFam" id="2.60.40.60:FF:000006">
    <property type="entry name" value="Protocadherin alpha 2"/>
    <property type="match status" value="3"/>
</dbReference>
<feature type="domain" description="Cadherin" evidence="15">
    <location>
        <begin position="310"/>
        <end position="414"/>
    </location>
</feature>
<evidence type="ECO:0000256" key="14">
    <source>
        <dbReference type="SAM" id="Phobius"/>
    </source>
</evidence>
<feature type="domain" description="Cadherin" evidence="15">
    <location>
        <begin position="1095"/>
        <end position="1193"/>
    </location>
</feature>
<feature type="domain" description="Cadherin" evidence="15">
    <location>
        <begin position="1530"/>
        <end position="1634"/>
    </location>
</feature>
<organism evidence="16 17">
    <name type="scientific">Geotrypetes seraphini</name>
    <name type="common">Gaboon caecilian</name>
    <name type="synonym">Caecilia seraphini</name>
    <dbReference type="NCBI Taxonomy" id="260995"/>
    <lineage>
        <taxon>Eukaryota</taxon>
        <taxon>Metazoa</taxon>
        <taxon>Chordata</taxon>
        <taxon>Craniata</taxon>
        <taxon>Vertebrata</taxon>
        <taxon>Euteleostomi</taxon>
        <taxon>Amphibia</taxon>
        <taxon>Gymnophiona</taxon>
        <taxon>Geotrypetes</taxon>
    </lineage>
</organism>
<keyword evidence="9 14" id="KW-1133">Transmembrane helix</keyword>
<feature type="domain" description="Cadherin" evidence="15">
    <location>
        <begin position="540"/>
        <end position="637"/>
    </location>
</feature>
<feature type="domain" description="Cadherin" evidence="15">
    <location>
        <begin position="37"/>
        <end position="95"/>
    </location>
</feature>
<dbReference type="GO" id="GO:0005509">
    <property type="term" value="F:calcium ion binding"/>
    <property type="evidence" value="ECO:0007669"/>
    <property type="project" value="UniProtKB-UniRule"/>
</dbReference>